<dbReference type="GO" id="GO:0008998">
    <property type="term" value="F:ribonucleoside-triphosphate reductase (thioredoxin) activity"/>
    <property type="evidence" value="ECO:0007669"/>
    <property type="project" value="InterPro"/>
</dbReference>
<evidence type="ECO:0000313" key="1">
    <source>
        <dbReference type="EMBL" id="HJD97290.1"/>
    </source>
</evidence>
<accession>A0A921AVW2</accession>
<dbReference type="GO" id="GO:0006260">
    <property type="term" value="P:DNA replication"/>
    <property type="evidence" value="ECO:0007669"/>
    <property type="project" value="InterPro"/>
</dbReference>
<dbReference type="AlphaFoldDB" id="A0A921AVW2"/>
<comment type="caution">
    <text evidence="1">The sequence shown here is derived from an EMBL/GenBank/DDBJ whole genome shotgun (WGS) entry which is preliminary data.</text>
</comment>
<reference evidence="1" key="2">
    <citation type="submission" date="2021-09" db="EMBL/GenBank/DDBJ databases">
        <authorList>
            <person name="Gilroy R."/>
        </authorList>
    </citation>
    <scope>NUCLEOTIDE SEQUENCE</scope>
    <source>
        <strain evidence="1">ChiGjej2B2-19336</strain>
    </source>
</reference>
<dbReference type="Proteomes" id="UP000698963">
    <property type="component" value="Unassembled WGS sequence"/>
</dbReference>
<organism evidence="1 2">
    <name type="scientific">Mailhella massiliensis</name>
    <dbReference type="NCBI Taxonomy" id="1903261"/>
    <lineage>
        <taxon>Bacteria</taxon>
        <taxon>Pseudomonadati</taxon>
        <taxon>Thermodesulfobacteriota</taxon>
        <taxon>Desulfovibrionia</taxon>
        <taxon>Desulfovibrionales</taxon>
        <taxon>Desulfovibrionaceae</taxon>
        <taxon>Mailhella</taxon>
    </lineage>
</organism>
<name>A0A921AVW2_9BACT</name>
<evidence type="ECO:0000313" key="2">
    <source>
        <dbReference type="Proteomes" id="UP000698963"/>
    </source>
</evidence>
<dbReference type="EMBL" id="DYZA01000129">
    <property type="protein sequence ID" value="HJD97290.1"/>
    <property type="molecule type" value="Genomic_DNA"/>
</dbReference>
<protein>
    <submittedName>
        <fullName evidence="1">Uncharacterized protein</fullName>
    </submittedName>
</protein>
<proteinExistence type="predicted"/>
<sequence>MEKLIGQGVHFERIRRITGYLVGGLERFNDGKRAEERDRVKHMNMELGKHRAA</sequence>
<gene>
    <name evidence="1" type="ORF">K8W16_06570</name>
</gene>
<reference evidence="1" key="1">
    <citation type="journal article" date="2021" name="PeerJ">
        <title>Extensive microbial diversity within the chicken gut microbiome revealed by metagenomics and culture.</title>
        <authorList>
            <person name="Gilroy R."/>
            <person name="Ravi A."/>
            <person name="Getino M."/>
            <person name="Pursley I."/>
            <person name="Horton D.L."/>
            <person name="Alikhan N.F."/>
            <person name="Baker D."/>
            <person name="Gharbi K."/>
            <person name="Hall N."/>
            <person name="Watson M."/>
            <person name="Adriaenssens E.M."/>
            <person name="Foster-Nyarko E."/>
            <person name="Jarju S."/>
            <person name="Secka A."/>
            <person name="Antonio M."/>
            <person name="Oren A."/>
            <person name="Chaudhuri R.R."/>
            <person name="La Ragione R."/>
            <person name="Hildebrand F."/>
            <person name="Pallen M.J."/>
        </authorList>
    </citation>
    <scope>NUCLEOTIDE SEQUENCE</scope>
    <source>
        <strain evidence="1">ChiGjej2B2-19336</strain>
    </source>
</reference>
<dbReference type="RefSeq" id="WP_304122272.1">
    <property type="nucleotide sequence ID" value="NZ_DYZA01000129.1"/>
</dbReference>
<dbReference type="InterPro" id="IPR012833">
    <property type="entry name" value="NrdD"/>
</dbReference>
<dbReference type="Pfam" id="PF13597">
    <property type="entry name" value="NRDD"/>
    <property type="match status" value="1"/>
</dbReference>